<evidence type="ECO:0000256" key="7">
    <source>
        <dbReference type="ARBA" id="ARBA00022917"/>
    </source>
</evidence>
<dbReference type="InterPro" id="IPR014729">
    <property type="entry name" value="Rossmann-like_a/b/a_fold"/>
</dbReference>
<evidence type="ECO:0000256" key="1">
    <source>
        <dbReference type="ARBA" id="ARBA00004173"/>
    </source>
</evidence>
<dbReference type="InterPro" id="IPR001412">
    <property type="entry name" value="aa-tRNA-synth_I_CS"/>
</dbReference>
<keyword evidence="5" id="KW-0547">Nucleotide-binding</keyword>
<dbReference type="InterPro" id="IPR002306">
    <property type="entry name" value="Trp-tRNA-ligase"/>
</dbReference>
<evidence type="ECO:0000313" key="10">
    <source>
        <dbReference type="EMBL" id="SUZ64338.1"/>
    </source>
</evidence>
<dbReference type="InterPro" id="IPR024109">
    <property type="entry name" value="Trp-tRNA-ligase_bac-type"/>
</dbReference>
<dbReference type="AlphaFoldDB" id="A0A381PDH2"/>
<dbReference type="EC" id="6.1.1.2" evidence="3"/>
<dbReference type="Pfam" id="PF00579">
    <property type="entry name" value="tRNA-synt_1b"/>
    <property type="match status" value="1"/>
</dbReference>
<dbReference type="GO" id="GO:0005524">
    <property type="term" value="F:ATP binding"/>
    <property type="evidence" value="ECO:0007669"/>
    <property type="project" value="UniProtKB-KW"/>
</dbReference>
<dbReference type="NCBIfam" id="TIGR00233">
    <property type="entry name" value="trpS"/>
    <property type="match status" value="1"/>
</dbReference>
<dbReference type="EMBL" id="UINC01000931">
    <property type="protein sequence ID" value="SUZ64338.1"/>
    <property type="molecule type" value="Genomic_DNA"/>
</dbReference>
<evidence type="ECO:0000256" key="3">
    <source>
        <dbReference type="ARBA" id="ARBA00013161"/>
    </source>
</evidence>
<name>A0A381PDH2_9ZZZZ</name>
<organism evidence="10">
    <name type="scientific">marine metagenome</name>
    <dbReference type="NCBI Taxonomy" id="408172"/>
    <lineage>
        <taxon>unclassified sequences</taxon>
        <taxon>metagenomes</taxon>
        <taxon>ecological metagenomes</taxon>
    </lineage>
</organism>
<comment type="catalytic activity">
    <reaction evidence="9">
        <text>tRNA(Trp) + L-tryptophan + ATP = L-tryptophyl-tRNA(Trp) + AMP + diphosphate + H(+)</text>
        <dbReference type="Rhea" id="RHEA:24080"/>
        <dbReference type="Rhea" id="RHEA-COMP:9671"/>
        <dbReference type="Rhea" id="RHEA-COMP:9705"/>
        <dbReference type="ChEBI" id="CHEBI:15378"/>
        <dbReference type="ChEBI" id="CHEBI:30616"/>
        <dbReference type="ChEBI" id="CHEBI:33019"/>
        <dbReference type="ChEBI" id="CHEBI:57912"/>
        <dbReference type="ChEBI" id="CHEBI:78442"/>
        <dbReference type="ChEBI" id="CHEBI:78535"/>
        <dbReference type="ChEBI" id="CHEBI:456215"/>
        <dbReference type="EC" id="6.1.1.2"/>
    </reaction>
</comment>
<evidence type="ECO:0000256" key="9">
    <source>
        <dbReference type="ARBA" id="ARBA00049929"/>
    </source>
</evidence>
<dbReference type="PANTHER" id="PTHR43766:SF1">
    <property type="entry name" value="TRYPTOPHAN--TRNA LIGASE, MITOCHONDRIAL"/>
    <property type="match status" value="1"/>
</dbReference>
<keyword evidence="8" id="KW-0030">Aminoacyl-tRNA synthetase</keyword>
<comment type="subcellular location">
    <subcellularLocation>
        <location evidence="1">Mitochondrion</location>
    </subcellularLocation>
</comment>
<evidence type="ECO:0000256" key="6">
    <source>
        <dbReference type="ARBA" id="ARBA00022840"/>
    </source>
</evidence>
<dbReference type="PROSITE" id="PS00178">
    <property type="entry name" value="AA_TRNA_LIGASE_I"/>
    <property type="match status" value="1"/>
</dbReference>
<sequence>MKKRVLSGMRPTGQLHLGHLSGALKNWAELQNRYDCFYFVADWHALTSDYASTEGLTDYALDNVTDWIAAGLDPERSTFFVQSLVPEHAELYLLLSMVVPTPWLERVPTYKEQIDALADLDLSTIGFLGYPLLQAADIIMYGAHYVPVGEDQVPHLELTREVVRRFHGFYGQVFIEPQPLLTHFPRLPGLDNRKMSKSYGNTIDLADDAETVRKKVMKMYTDPKRVRADVPGTVEGNPVFMYHDAFNPDIDEVNDLKTRYRAGTVGDVEVKQKLVSCLNKMLDPIRERRTELLAHPKKIREILFDGSSTARRVAKETMARVREAVNLSYE</sequence>
<proteinExistence type="inferred from homology"/>
<dbReference type="CDD" id="cd00806">
    <property type="entry name" value="TrpRS_core"/>
    <property type="match status" value="1"/>
</dbReference>
<evidence type="ECO:0000256" key="8">
    <source>
        <dbReference type="ARBA" id="ARBA00023146"/>
    </source>
</evidence>
<dbReference type="GO" id="GO:0004830">
    <property type="term" value="F:tryptophan-tRNA ligase activity"/>
    <property type="evidence" value="ECO:0007669"/>
    <property type="project" value="UniProtKB-EC"/>
</dbReference>
<dbReference type="FunFam" id="1.10.240.10:FF:000005">
    <property type="entry name" value="Tryptophan--tRNA ligase"/>
    <property type="match status" value="1"/>
</dbReference>
<evidence type="ECO:0000256" key="4">
    <source>
        <dbReference type="ARBA" id="ARBA00022598"/>
    </source>
</evidence>
<dbReference type="GO" id="GO:0005739">
    <property type="term" value="C:mitochondrion"/>
    <property type="evidence" value="ECO:0007669"/>
    <property type="project" value="UniProtKB-SubCell"/>
</dbReference>
<comment type="similarity">
    <text evidence="2">Belongs to the class-I aminoacyl-tRNA synthetase family.</text>
</comment>
<dbReference type="InterPro" id="IPR002305">
    <property type="entry name" value="aa-tRNA-synth_Ic"/>
</dbReference>
<dbReference type="Gene3D" id="1.10.240.10">
    <property type="entry name" value="Tyrosyl-Transfer RNA Synthetase"/>
    <property type="match status" value="1"/>
</dbReference>
<dbReference type="GO" id="GO:0005829">
    <property type="term" value="C:cytosol"/>
    <property type="evidence" value="ECO:0007669"/>
    <property type="project" value="TreeGrafter"/>
</dbReference>
<protein>
    <recommendedName>
        <fullName evidence="3">tryptophan--tRNA ligase</fullName>
        <ecNumber evidence="3">6.1.1.2</ecNumber>
    </recommendedName>
</protein>
<keyword evidence="4" id="KW-0436">Ligase</keyword>
<reference evidence="10" key="1">
    <citation type="submission" date="2018-05" db="EMBL/GenBank/DDBJ databases">
        <authorList>
            <person name="Lanie J.A."/>
            <person name="Ng W.-L."/>
            <person name="Kazmierczak K.M."/>
            <person name="Andrzejewski T.M."/>
            <person name="Davidsen T.M."/>
            <person name="Wayne K.J."/>
            <person name="Tettelin H."/>
            <person name="Glass J.I."/>
            <person name="Rusch D."/>
            <person name="Podicherti R."/>
            <person name="Tsui H.-C.T."/>
            <person name="Winkler M.E."/>
        </authorList>
    </citation>
    <scope>NUCLEOTIDE SEQUENCE</scope>
</reference>
<evidence type="ECO:0000256" key="2">
    <source>
        <dbReference type="ARBA" id="ARBA00005594"/>
    </source>
</evidence>
<dbReference type="GO" id="GO:0006436">
    <property type="term" value="P:tryptophanyl-tRNA aminoacylation"/>
    <property type="evidence" value="ECO:0007669"/>
    <property type="project" value="InterPro"/>
</dbReference>
<dbReference type="PANTHER" id="PTHR43766">
    <property type="entry name" value="TRYPTOPHAN--TRNA LIGASE, MITOCHONDRIAL"/>
    <property type="match status" value="1"/>
</dbReference>
<dbReference type="Gene3D" id="3.40.50.620">
    <property type="entry name" value="HUPs"/>
    <property type="match status" value="1"/>
</dbReference>
<keyword evidence="7" id="KW-0648">Protein biosynthesis</keyword>
<dbReference type="PRINTS" id="PR01039">
    <property type="entry name" value="TRNASYNTHTRP"/>
</dbReference>
<dbReference type="InterPro" id="IPR050203">
    <property type="entry name" value="Trp-tRNA_synthetase"/>
</dbReference>
<accession>A0A381PDH2</accession>
<evidence type="ECO:0000256" key="5">
    <source>
        <dbReference type="ARBA" id="ARBA00022741"/>
    </source>
</evidence>
<gene>
    <name evidence="10" type="ORF">METZ01_LOCUS17192</name>
</gene>
<keyword evidence="6" id="KW-0067">ATP-binding</keyword>
<dbReference type="SUPFAM" id="SSF52374">
    <property type="entry name" value="Nucleotidylyl transferase"/>
    <property type="match status" value="1"/>
</dbReference>
<dbReference type="HAMAP" id="MF_00140_B">
    <property type="entry name" value="Trp_tRNA_synth_B"/>
    <property type="match status" value="1"/>
</dbReference>